<dbReference type="EMBL" id="JAPFFM010000020">
    <property type="protein sequence ID" value="KAJ6682553.1"/>
    <property type="molecule type" value="Genomic_DNA"/>
</dbReference>
<sequence length="363" mass="40925">MEEPAENGGSEEEGKRKRVKKGGEFRNQEVDDEEGKEIAVGVEENGRKRRRRRSPTLSSPPSAPVRDCDIYAYQPLQIWNAFHGIHGEDVFFFTNLKKEKPRLQSHPPNCRWPRNMAREDRVNDFGVTIDDHCSVTATGERLRVIKAERRQTRADRKRQESGKATARAARKRQESGEGRDFGDATNTTSRKAGVGDHQGYDQQQITAPAESSESGIVYNGVRFDNIESFSHAFLQDFDNDRMAAGFKEEEGGLLSRDSWDCCMGLTWRMGSRPLKQDTEADANPSCPVQENEVEMICNSLPMEHPYGWISTLQRGEGFDDARNTISQKARVGESYHQQQVKGSDAVAATESKILTTSSLIFFQ</sequence>
<feature type="region of interest" description="Disordered" evidence="1">
    <location>
        <begin position="1"/>
        <end position="66"/>
    </location>
</feature>
<organism evidence="2 3">
    <name type="scientific">Salix koriyanagi</name>
    <dbReference type="NCBI Taxonomy" id="2511006"/>
    <lineage>
        <taxon>Eukaryota</taxon>
        <taxon>Viridiplantae</taxon>
        <taxon>Streptophyta</taxon>
        <taxon>Embryophyta</taxon>
        <taxon>Tracheophyta</taxon>
        <taxon>Spermatophyta</taxon>
        <taxon>Magnoliopsida</taxon>
        <taxon>eudicotyledons</taxon>
        <taxon>Gunneridae</taxon>
        <taxon>Pentapetalae</taxon>
        <taxon>rosids</taxon>
        <taxon>fabids</taxon>
        <taxon>Malpighiales</taxon>
        <taxon>Salicaceae</taxon>
        <taxon>Saliceae</taxon>
        <taxon>Salix</taxon>
    </lineage>
</organism>
<keyword evidence="3" id="KW-1185">Reference proteome</keyword>
<evidence type="ECO:0000256" key="1">
    <source>
        <dbReference type="SAM" id="MobiDB-lite"/>
    </source>
</evidence>
<dbReference type="Proteomes" id="UP001151752">
    <property type="component" value="Chromosome 5"/>
</dbReference>
<dbReference type="AlphaFoldDB" id="A0A9Q0P6J4"/>
<feature type="compositionally biased region" description="Basic and acidic residues" evidence="1">
    <location>
        <begin position="146"/>
        <end position="161"/>
    </location>
</feature>
<evidence type="ECO:0000313" key="2">
    <source>
        <dbReference type="EMBL" id="KAJ6682553.1"/>
    </source>
</evidence>
<name>A0A9Q0P6J4_9ROSI</name>
<comment type="caution">
    <text evidence="2">The sequence shown here is derived from an EMBL/GenBank/DDBJ whole genome shotgun (WGS) entry which is preliminary data.</text>
</comment>
<protein>
    <submittedName>
        <fullName evidence="2">Uncharacterized protein</fullName>
    </submittedName>
</protein>
<reference evidence="2" key="2">
    <citation type="journal article" date="2023" name="Int. J. Mol. Sci.">
        <title>De Novo Assembly and Annotation of 11 Diverse Shrub Willow (Salix) Genomes Reveals Novel Gene Organization in Sex-Linked Regions.</title>
        <authorList>
            <person name="Hyden B."/>
            <person name="Feng K."/>
            <person name="Yates T.B."/>
            <person name="Jawdy S."/>
            <person name="Cereghino C."/>
            <person name="Smart L.B."/>
            <person name="Muchero W."/>
        </authorList>
    </citation>
    <scope>NUCLEOTIDE SEQUENCE</scope>
    <source>
        <tissue evidence="2">Shoot tip</tissue>
    </source>
</reference>
<reference evidence="2" key="1">
    <citation type="submission" date="2022-11" db="EMBL/GenBank/DDBJ databases">
        <authorList>
            <person name="Hyden B.L."/>
            <person name="Feng K."/>
            <person name="Yates T."/>
            <person name="Jawdy S."/>
            <person name="Smart L.B."/>
            <person name="Muchero W."/>
        </authorList>
    </citation>
    <scope>NUCLEOTIDE SEQUENCE</scope>
    <source>
        <tissue evidence="2">Shoot tip</tissue>
    </source>
</reference>
<evidence type="ECO:0000313" key="3">
    <source>
        <dbReference type="Proteomes" id="UP001151752"/>
    </source>
</evidence>
<feature type="compositionally biased region" description="Basic and acidic residues" evidence="1">
    <location>
        <begin position="171"/>
        <end position="182"/>
    </location>
</feature>
<gene>
    <name evidence="2" type="ORF">OIU74_020730</name>
</gene>
<feature type="region of interest" description="Disordered" evidence="1">
    <location>
        <begin position="146"/>
        <end position="200"/>
    </location>
</feature>
<accession>A0A9Q0P6J4</accession>
<feature type="compositionally biased region" description="Acidic residues" evidence="1">
    <location>
        <begin position="1"/>
        <end position="11"/>
    </location>
</feature>
<proteinExistence type="predicted"/>